<organism evidence="1 2">
    <name type="scientific">Paenacidovorax caeni</name>
    <dbReference type="NCBI Taxonomy" id="343013"/>
    <lineage>
        <taxon>Bacteria</taxon>
        <taxon>Pseudomonadati</taxon>
        <taxon>Pseudomonadota</taxon>
        <taxon>Betaproteobacteria</taxon>
        <taxon>Burkholderiales</taxon>
        <taxon>Comamonadaceae</taxon>
        <taxon>Paenacidovorax</taxon>
    </lineage>
</organism>
<name>A0A1I7KEZ2_9BURK</name>
<feature type="non-terminal residue" evidence="1">
    <location>
        <position position="237"/>
    </location>
</feature>
<protein>
    <recommendedName>
        <fullName evidence="3">Core-binding (CB) domain-containing protein</fullName>
    </recommendedName>
</protein>
<accession>A0A1I7KEZ2</accession>
<evidence type="ECO:0000313" key="1">
    <source>
        <dbReference type="EMBL" id="SFU95988.1"/>
    </source>
</evidence>
<gene>
    <name evidence="1" type="ORF">SAMN04489707_104828</name>
</gene>
<sequence length="237" mass="27056">MNPMSTNEFQVVAAPSSQALISQAAPAELVSAEVVDDVQAIRIFIAGYKHKSSHTTRAYEKECYRFLLWLRLKRGAGHAHLPAVGIDDMNVYMDFVREPRPFNEEFLKANGWDHQPFRNALSKTSIALCITVLHRLFTAMREMRGPGGQPYCTYNPVKLLHEGLASRSNQDDEVEQALTEIEWGAVQEVIEGLPQGTEREKKHYHRARWIMQLLYRAFLRREEAANLKMGNFIASPQ</sequence>
<dbReference type="GO" id="GO:0003677">
    <property type="term" value="F:DNA binding"/>
    <property type="evidence" value="ECO:0007669"/>
    <property type="project" value="InterPro"/>
</dbReference>
<dbReference type="AlphaFoldDB" id="A0A1I7KEZ2"/>
<evidence type="ECO:0000313" key="2">
    <source>
        <dbReference type="Proteomes" id="UP000183656"/>
    </source>
</evidence>
<dbReference type="Proteomes" id="UP000183656">
    <property type="component" value="Unassembled WGS sequence"/>
</dbReference>
<dbReference type="SUPFAM" id="SSF56349">
    <property type="entry name" value="DNA breaking-rejoining enzymes"/>
    <property type="match status" value="1"/>
</dbReference>
<dbReference type="EMBL" id="FPBX01000048">
    <property type="protein sequence ID" value="SFU95988.1"/>
    <property type="molecule type" value="Genomic_DNA"/>
</dbReference>
<proteinExistence type="predicted"/>
<evidence type="ECO:0008006" key="3">
    <source>
        <dbReference type="Google" id="ProtNLM"/>
    </source>
</evidence>
<reference evidence="1 2" key="1">
    <citation type="submission" date="2016-10" db="EMBL/GenBank/DDBJ databases">
        <authorList>
            <person name="de Groot N.N."/>
        </authorList>
    </citation>
    <scope>NUCLEOTIDE SEQUENCE [LARGE SCALE GENOMIC DNA]</scope>
    <source>
        <strain evidence="1 2">R-24608</strain>
    </source>
</reference>
<keyword evidence="2" id="KW-1185">Reference proteome</keyword>
<dbReference type="InterPro" id="IPR011010">
    <property type="entry name" value="DNA_brk_join_enz"/>
</dbReference>
<dbReference type="STRING" id="343013.SAMN04489707_104828"/>